<keyword evidence="2" id="KW-0378">Hydrolase</keyword>
<gene>
    <name evidence="2" type="ORF">ET445_10610</name>
</gene>
<protein>
    <submittedName>
        <fullName evidence="2">Alpha/beta hydrolase</fullName>
    </submittedName>
</protein>
<feature type="domain" description="AB hydrolase-1" evidence="1">
    <location>
        <begin position="34"/>
        <end position="273"/>
    </location>
</feature>
<evidence type="ECO:0000313" key="3">
    <source>
        <dbReference type="Proteomes" id="UP000291259"/>
    </source>
</evidence>
<dbReference type="EMBL" id="CP035491">
    <property type="protein sequence ID" value="QAY73729.1"/>
    <property type="molecule type" value="Genomic_DNA"/>
</dbReference>
<dbReference type="PRINTS" id="PR00111">
    <property type="entry name" value="ABHYDROLASE"/>
</dbReference>
<organism evidence="2 3">
    <name type="scientific">Agromyces protaetiae</name>
    <dbReference type="NCBI Taxonomy" id="2509455"/>
    <lineage>
        <taxon>Bacteria</taxon>
        <taxon>Bacillati</taxon>
        <taxon>Actinomycetota</taxon>
        <taxon>Actinomycetes</taxon>
        <taxon>Micrococcales</taxon>
        <taxon>Microbacteriaceae</taxon>
        <taxon>Agromyces</taxon>
    </lineage>
</organism>
<name>A0A4P6FGW2_9MICO</name>
<evidence type="ECO:0000313" key="2">
    <source>
        <dbReference type="EMBL" id="QAY73729.1"/>
    </source>
</evidence>
<dbReference type="AlphaFoldDB" id="A0A4P6FGW2"/>
<dbReference type="InterPro" id="IPR050471">
    <property type="entry name" value="AB_hydrolase"/>
</dbReference>
<dbReference type="Proteomes" id="UP000291259">
    <property type="component" value="Chromosome"/>
</dbReference>
<dbReference type="SUPFAM" id="SSF53474">
    <property type="entry name" value="alpha/beta-Hydrolases"/>
    <property type="match status" value="1"/>
</dbReference>
<dbReference type="InterPro" id="IPR000073">
    <property type="entry name" value="AB_hydrolase_1"/>
</dbReference>
<dbReference type="Pfam" id="PF00561">
    <property type="entry name" value="Abhydrolase_1"/>
    <property type="match status" value="1"/>
</dbReference>
<accession>A0A4P6FGW2</accession>
<dbReference type="Gene3D" id="3.40.50.1820">
    <property type="entry name" value="alpha/beta hydrolase"/>
    <property type="match status" value="1"/>
</dbReference>
<dbReference type="OrthoDB" id="9800988at2"/>
<proteinExistence type="predicted"/>
<dbReference type="GO" id="GO:0016787">
    <property type="term" value="F:hydrolase activity"/>
    <property type="evidence" value="ECO:0007669"/>
    <property type="project" value="UniProtKB-KW"/>
</dbReference>
<keyword evidence="3" id="KW-1185">Reference proteome</keyword>
<sequence>MPYSPIAATREFAVQHPTGRRIQAYEAGDPTGELVIMHHGTPGSGTIYRPWADDALARGIRLVAYDRPGFGGSDEDPGRSVARVASDTAAVADALGVEKFRCWGPSGGGPHALACAALLPDRVVAVAAVASLAPWDAPGLDWLNGMGATNADGFVIASESVQALRERLERSVADDHAESFESISPAVDVQLLEGEIGTWISAAMARGLTHGIEGWIDDLLAFVRDWEFDVESITAPTLVLHGRQDLSVPVAHGEWLADRIPGATRLITGDGHASAVLRIGADVHAWLMAQPA</sequence>
<evidence type="ECO:0000259" key="1">
    <source>
        <dbReference type="Pfam" id="PF00561"/>
    </source>
</evidence>
<dbReference type="KEGG" id="agf:ET445_10610"/>
<reference evidence="2 3" key="1">
    <citation type="submission" date="2019-01" db="EMBL/GenBank/DDBJ databases">
        <title>Genome sequencing of strain FW100M-8.</title>
        <authorList>
            <person name="Heo J."/>
            <person name="Kim S.-J."/>
            <person name="Kim J.-S."/>
            <person name="Hong S.-B."/>
            <person name="Kwon S.-W."/>
        </authorList>
    </citation>
    <scope>NUCLEOTIDE SEQUENCE [LARGE SCALE GENOMIC DNA]</scope>
    <source>
        <strain evidence="2 3">FW100M-8</strain>
    </source>
</reference>
<dbReference type="RefSeq" id="WP_129191206.1">
    <property type="nucleotide sequence ID" value="NZ_CP035491.1"/>
</dbReference>
<dbReference type="InterPro" id="IPR029058">
    <property type="entry name" value="AB_hydrolase_fold"/>
</dbReference>
<dbReference type="PANTHER" id="PTHR43433">
    <property type="entry name" value="HYDROLASE, ALPHA/BETA FOLD FAMILY PROTEIN"/>
    <property type="match status" value="1"/>
</dbReference>
<dbReference type="PANTHER" id="PTHR43433:SF5">
    <property type="entry name" value="AB HYDROLASE-1 DOMAIN-CONTAINING PROTEIN"/>
    <property type="match status" value="1"/>
</dbReference>